<dbReference type="Pfam" id="PF02033">
    <property type="entry name" value="RBFA"/>
    <property type="match status" value="1"/>
</dbReference>
<name>A0A2M8KJ69_9BACT</name>
<dbReference type="HAMAP" id="MF_00003">
    <property type="entry name" value="RbfA"/>
    <property type="match status" value="1"/>
</dbReference>
<dbReference type="GO" id="GO:0030490">
    <property type="term" value="P:maturation of SSU-rRNA"/>
    <property type="evidence" value="ECO:0007669"/>
    <property type="project" value="UniProtKB-UniRule"/>
</dbReference>
<protein>
    <recommendedName>
        <fullName evidence="2">Ribosome-binding factor A</fullName>
    </recommendedName>
</protein>
<dbReference type="SUPFAM" id="SSF89919">
    <property type="entry name" value="Ribosome-binding factor A, RbfA"/>
    <property type="match status" value="1"/>
</dbReference>
<keyword evidence="1 2" id="KW-0690">Ribosome biogenesis</keyword>
<evidence type="ECO:0000313" key="5">
    <source>
        <dbReference type="Proteomes" id="UP000231086"/>
    </source>
</evidence>
<organism evidence="4 5">
    <name type="scientific">Candidatus Portnoybacteria bacterium CG10_big_fil_rev_8_21_14_0_10_44_7</name>
    <dbReference type="NCBI Taxonomy" id="1974816"/>
    <lineage>
        <taxon>Bacteria</taxon>
        <taxon>Candidatus Portnoyibacteriota</taxon>
    </lineage>
</organism>
<dbReference type="InterPro" id="IPR015946">
    <property type="entry name" value="KH_dom-like_a/b"/>
</dbReference>
<feature type="compositionally biased region" description="Polar residues" evidence="3">
    <location>
        <begin position="117"/>
        <end position="128"/>
    </location>
</feature>
<accession>A0A2M8KJ69</accession>
<proteinExistence type="inferred from homology"/>
<dbReference type="InterPro" id="IPR000238">
    <property type="entry name" value="RbfA"/>
</dbReference>
<dbReference type="Proteomes" id="UP000231086">
    <property type="component" value="Unassembled WGS sequence"/>
</dbReference>
<evidence type="ECO:0000313" key="4">
    <source>
        <dbReference type="EMBL" id="PJE59960.1"/>
    </source>
</evidence>
<evidence type="ECO:0000256" key="2">
    <source>
        <dbReference type="HAMAP-Rule" id="MF_00003"/>
    </source>
</evidence>
<feature type="region of interest" description="Disordered" evidence="3">
    <location>
        <begin position="108"/>
        <end position="128"/>
    </location>
</feature>
<dbReference type="GO" id="GO:0005829">
    <property type="term" value="C:cytosol"/>
    <property type="evidence" value="ECO:0007669"/>
    <property type="project" value="TreeGrafter"/>
</dbReference>
<dbReference type="PANTHER" id="PTHR33515:SF1">
    <property type="entry name" value="RIBOSOME-BINDING FACTOR A, CHLOROPLASTIC-RELATED"/>
    <property type="match status" value="1"/>
</dbReference>
<dbReference type="Gene3D" id="3.30.300.20">
    <property type="match status" value="1"/>
</dbReference>
<dbReference type="EMBL" id="PFEA01000017">
    <property type="protein sequence ID" value="PJE59960.1"/>
    <property type="molecule type" value="Genomic_DNA"/>
</dbReference>
<evidence type="ECO:0000256" key="1">
    <source>
        <dbReference type="ARBA" id="ARBA00022517"/>
    </source>
</evidence>
<dbReference type="InterPro" id="IPR023799">
    <property type="entry name" value="RbfA_dom_sf"/>
</dbReference>
<dbReference type="GO" id="GO:0043024">
    <property type="term" value="F:ribosomal small subunit binding"/>
    <property type="evidence" value="ECO:0007669"/>
    <property type="project" value="TreeGrafter"/>
</dbReference>
<keyword evidence="2" id="KW-0963">Cytoplasm</keyword>
<sequence length="128" mass="14553">MISKLVGCLIMTERLSKVNQLIRQEIGRILQKELLFPGCLLTVLSVSTAKNLRSATVAVSVFPFARSQQVLAVLRQRRGFLQGQLHRKLYMKPLPEINFILDDSPEKTKHVEELLRPNQNNGTNQDKS</sequence>
<evidence type="ECO:0000256" key="3">
    <source>
        <dbReference type="SAM" id="MobiDB-lite"/>
    </source>
</evidence>
<comment type="function">
    <text evidence="2">One of several proteins that assist in the late maturation steps of the functional core of the 30S ribosomal subunit. Associates with free 30S ribosomal subunits (but not with 30S subunits that are part of 70S ribosomes or polysomes). Required for efficient processing of 16S rRNA. May interact with the 5'-terminal helix region of 16S rRNA.</text>
</comment>
<comment type="similarity">
    <text evidence="2">Belongs to the RbfA family.</text>
</comment>
<dbReference type="PANTHER" id="PTHR33515">
    <property type="entry name" value="RIBOSOME-BINDING FACTOR A, CHLOROPLASTIC-RELATED"/>
    <property type="match status" value="1"/>
</dbReference>
<comment type="caution">
    <text evidence="4">The sequence shown here is derived from an EMBL/GenBank/DDBJ whole genome shotgun (WGS) entry which is preliminary data.</text>
</comment>
<gene>
    <name evidence="2" type="primary">rbfA</name>
    <name evidence="4" type="ORF">COU85_00820</name>
</gene>
<comment type="subunit">
    <text evidence="2">Monomer. Binds 30S ribosomal subunits, but not 50S ribosomal subunits or 70S ribosomes.</text>
</comment>
<comment type="subcellular location">
    <subcellularLocation>
        <location evidence="2">Cytoplasm</location>
    </subcellularLocation>
</comment>
<reference evidence="5" key="1">
    <citation type="submission" date="2017-09" db="EMBL/GenBank/DDBJ databases">
        <title>Depth-based differentiation of microbial function through sediment-hosted aquifers and enrichment of novel symbionts in the deep terrestrial subsurface.</title>
        <authorList>
            <person name="Probst A.J."/>
            <person name="Ladd B."/>
            <person name="Jarett J.K."/>
            <person name="Geller-Mcgrath D.E."/>
            <person name="Sieber C.M.K."/>
            <person name="Emerson J.B."/>
            <person name="Anantharaman K."/>
            <person name="Thomas B.C."/>
            <person name="Malmstrom R."/>
            <person name="Stieglmeier M."/>
            <person name="Klingl A."/>
            <person name="Woyke T."/>
            <person name="Ryan C.M."/>
            <person name="Banfield J.F."/>
        </authorList>
    </citation>
    <scope>NUCLEOTIDE SEQUENCE [LARGE SCALE GENOMIC DNA]</scope>
</reference>
<dbReference type="AlphaFoldDB" id="A0A2M8KJ69"/>